<feature type="region of interest" description="Disordered" evidence="1">
    <location>
        <begin position="1"/>
        <end position="29"/>
    </location>
</feature>
<protein>
    <submittedName>
        <fullName evidence="2">Uncharacterized protein</fullName>
    </submittedName>
</protein>
<dbReference type="EMBL" id="HBNR01009217">
    <property type="protein sequence ID" value="CAE4566450.1"/>
    <property type="molecule type" value="Transcribed_RNA"/>
</dbReference>
<reference evidence="2" key="1">
    <citation type="submission" date="2021-01" db="EMBL/GenBank/DDBJ databases">
        <authorList>
            <person name="Corre E."/>
            <person name="Pelletier E."/>
            <person name="Niang G."/>
            <person name="Scheremetjew M."/>
            <person name="Finn R."/>
            <person name="Kale V."/>
            <person name="Holt S."/>
            <person name="Cochrane G."/>
            <person name="Meng A."/>
            <person name="Brown T."/>
            <person name="Cohen L."/>
        </authorList>
    </citation>
    <scope>NUCLEOTIDE SEQUENCE</scope>
    <source>
        <strain evidence="2">CCMP3105</strain>
    </source>
</reference>
<organism evidence="2">
    <name type="scientific">Alexandrium monilatum</name>
    <dbReference type="NCBI Taxonomy" id="311494"/>
    <lineage>
        <taxon>Eukaryota</taxon>
        <taxon>Sar</taxon>
        <taxon>Alveolata</taxon>
        <taxon>Dinophyceae</taxon>
        <taxon>Gonyaulacales</taxon>
        <taxon>Pyrocystaceae</taxon>
        <taxon>Alexandrium</taxon>
    </lineage>
</organism>
<dbReference type="AlphaFoldDB" id="A0A7S4PYA0"/>
<proteinExistence type="predicted"/>
<evidence type="ECO:0000256" key="1">
    <source>
        <dbReference type="SAM" id="MobiDB-lite"/>
    </source>
</evidence>
<sequence>MTPAEEARVSPRRTRCAGEAPGCLLPASSAREPPLGEFMAVPTAVPKAVLLADIRSDQGSMVPSSEAMFPECTNIDLPDLPWDLSTLRVARGGEPDWGLRHQGVSIPGGHTLTPRLWRWKGTAGRER</sequence>
<accession>A0A7S4PYA0</accession>
<name>A0A7S4PYA0_9DINO</name>
<gene>
    <name evidence="2" type="ORF">AMON00008_LOCUS6069</name>
</gene>
<evidence type="ECO:0000313" key="2">
    <source>
        <dbReference type="EMBL" id="CAE4566450.1"/>
    </source>
</evidence>